<keyword evidence="2" id="KW-0614">Plasmid</keyword>
<feature type="domain" description="Transposase DDE" evidence="1">
    <location>
        <begin position="24"/>
        <end position="111"/>
    </location>
</feature>
<protein>
    <submittedName>
        <fullName evidence="2">Mobile element protein</fullName>
    </submittedName>
</protein>
<evidence type="ECO:0000313" key="2">
    <source>
        <dbReference type="EMBL" id="ATF10159.1"/>
    </source>
</evidence>
<evidence type="ECO:0000313" key="3">
    <source>
        <dbReference type="Proteomes" id="UP000218160"/>
    </source>
</evidence>
<dbReference type="Proteomes" id="UP000218160">
    <property type="component" value="Plasmid pCC1"/>
</dbReference>
<dbReference type="PANTHER" id="PTHR34631:SF3">
    <property type="entry name" value="ISSOD12 TRANSPOSASE TNPA_ISSOD12"/>
    <property type="match status" value="1"/>
</dbReference>
<name>A0A291BAW2_9GAMM</name>
<dbReference type="InterPro" id="IPR053172">
    <property type="entry name" value="Tn903_transposase"/>
</dbReference>
<dbReference type="InterPro" id="IPR025668">
    <property type="entry name" value="Tnp_DDE_dom"/>
</dbReference>
<keyword evidence="3" id="KW-1185">Reference proteome</keyword>
<dbReference type="EMBL" id="CP020661">
    <property type="protein sequence ID" value="ATF10159.1"/>
    <property type="molecule type" value="Genomic_DNA"/>
</dbReference>
<accession>A0A291BAW2</accession>
<dbReference type="KEGG" id="elux:BTN50_1724"/>
<dbReference type="AlphaFoldDB" id="A0A291BAW2"/>
<evidence type="ECO:0000259" key="1">
    <source>
        <dbReference type="Pfam" id="PF13737"/>
    </source>
</evidence>
<geneLocation type="plasmid" evidence="3">
    <name>pcc1</name>
</geneLocation>
<dbReference type="Pfam" id="PF13737">
    <property type="entry name" value="DDE_Tnp_1_5"/>
    <property type="match status" value="1"/>
</dbReference>
<proteinExistence type="predicted"/>
<gene>
    <name evidence="2" type="ORF">BTN50_1724</name>
</gene>
<sequence>MFRFMHNLRYKTTNWKQYNQSLINRDSLTFWIDEKAIQLWNQTKPGHNEKTRLFSDLAIATALMIKCVFSMPLRSLQRSINSVFKVAQLPLLCPHCSCVSRLCFLMRVQIVNPNMIHD</sequence>
<organism evidence="2 3">
    <name type="scientific">Candidatus Enterovibrio altilux</name>
    <dbReference type="NCBI Taxonomy" id="1927128"/>
    <lineage>
        <taxon>Bacteria</taxon>
        <taxon>Pseudomonadati</taxon>
        <taxon>Pseudomonadota</taxon>
        <taxon>Gammaproteobacteria</taxon>
        <taxon>Vibrionales</taxon>
        <taxon>Vibrionaceae</taxon>
        <taxon>Enterovibrio</taxon>
    </lineage>
</organism>
<reference evidence="3" key="1">
    <citation type="submission" date="2017-04" db="EMBL/GenBank/DDBJ databases">
        <title>Genome evolution of the luminous symbionts of deep sea anglerfish.</title>
        <authorList>
            <person name="Hendry T.A."/>
        </authorList>
    </citation>
    <scope>NUCLEOTIDE SEQUENCE [LARGE SCALE GENOMIC DNA]</scope>
    <source>
        <plasmid evidence="3">pcc1</plasmid>
    </source>
</reference>
<dbReference type="PANTHER" id="PTHR34631">
    <property type="match status" value="1"/>
</dbReference>